<feature type="domain" description="Fumarylacetoacetase-like C-terminal" evidence="3">
    <location>
        <begin position="3"/>
        <end position="188"/>
    </location>
</feature>
<dbReference type="GO" id="GO:0046872">
    <property type="term" value="F:metal ion binding"/>
    <property type="evidence" value="ECO:0007669"/>
    <property type="project" value="UniProtKB-KW"/>
</dbReference>
<keyword evidence="2" id="KW-0479">Metal-binding</keyword>
<dbReference type="PANTHER" id="PTHR11820">
    <property type="entry name" value="ACYLPYRUVASE"/>
    <property type="match status" value="1"/>
</dbReference>
<organism evidence="4 5">
    <name type="scientific">Lunasporangiospora selenospora</name>
    <dbReference type="NCBI Taxonomy" id="979761"/>
    <lineage>
        <taxon>Eukaryota</taxon>
        <taxon>Fungi</taxon>
        <taxon>Fungi incertae sedis</taxon>
        <taxon>Mucoromycota</taxon>
        <taxon>Mortierellomycotina</taxon>
        <taxon>Mortierellomycetes</taxon>
        <taxon>Mortierellales</taxon>
        <taxon>Mortierellaceae</taxon>
        <taxon>Lunasporangiospora</taxon>
    </lineage>
</organism>
<protein>
    <recommendedName>
        <fullName evidence="3">Fumarylacetoacetase-like C-terminal domain-containing protein</fullName>
    </recommendedName>
</protein>
<dbReference type="GO" id="GO:0018773">
    <property type="term" value="F:acetylpyruvate hydrolase activity"/>
    <property type="evidence" value="ECO:0007669"/>
    <property type="project" value="TreeGrafter"/>
</dbReference>
<evidence type="ECO:0000259" key="3">
    <source>
        <dbReference type="Pfam" id="PF01557"/>
    </source>
</evidence>
<sequence>MPIPDYPILFMKPAMAMQDPFKPVVIPKIAENNQADFECELAVVIGKPCKNVSEKDALSHVLGYTVGNDISTRRWQGNNLSSNQWCFSKSFDTFAPLGPCLVSPEEIPDPQALRICTHLNGRLMQDSSTSDMIFSVSELSTTLMPGDVILTGTPEGVGFKRNPPVYLQHGDTVVCEIERIGQLHNPVVYESKTS</sequence>
<keyword evidence="5" id="KW-1185">Reference proteome</keyword>
<proteinExistence type="inferred from homology"/>
<dbReference type="InterPro" id="IPR011234">
    <property type="entry name" value="Fumarylacetoacetase-like_C"/>
</dbReference>
<dbReference type="Proteomes" id="UP000780801">
    <property type="component" value="Unassembled WGS sequence"/>
</dbReference>
<dbReference type="EMBL" id="JAABOA010005124">
    <property type="protein sequence ID" value="KAF9577224.1"/>
    <property type="molecule type" value="Genomic_DNA"/>
</dbReference>
<dbReference type="OrthoDB" id="411064at2759"/>
<dbReference type="Gene3D" id="3.90.850.10">
    <property type="entry name" value="Fumarylacetoacetase-like, C-terminal domain"/>
    <property type="match status" value="1"/>
</dbReference>
<dbReference type="PANTHER" id="PTHR11820:SF7">
    <property type="entry name" value="ACYLPYRUVASE FAHD1, MITOCHONDRIAL"/>
    <property type="match status" value="1"/>
</dbReference>
<reference evidence="4" key="1">
    <citation type="journal article" date="2020" name="Fungal Divers.">
        <title>Resolving the Mortierellaceae phylogeny through synthesis of multi-gene phylogenetics and phylogenomics.</title>
        <authorList>
            <person name="Vandepol N."/>
            <person name="Liber J."/>
            <person name="Desiro A."/>
            <person name="Na H."/>
            <person name="Kennedy M."/>
            <person name="Barry K."/>
            <person name="Grigoriev I.V."/>
            <person name="Miller A.N."/>
            <person name="O'Donnell K."/>
            <person name="Stajich J.E."/>
            <person name="Bonito G."/>
        </authorList>
    </citation>
    <scope>NUCLEOTIDE SEQUENCE</scope>
    <source>
        <strain evidence="4">KOD1015</strain>
    </source>
</reference>
<evidence type="ECO:0000256" key="2">
    <source>
        <dbReference type="ARBA" id="ARBA00022723"/>
    </source>
</evidence>
<evidence type="ECO:0000256" key="1">
    <source>
        <dbReference type="ARBA" id="ARBA00010211"/>
    </source>
</evidence>
<dbReference type="FunFam" id="3.90.850.10:FF:000002">
    <property type="entry name" value="2-hydroxyhepta-2,4-diene-1,7-dioate isomerase"/>
    <property type="match status" value="1"/>
</dbReference>
<gene>
    <name evidence="4" type="ORF">BGW38_007712</name>
</gene>
<evidence type="ECO:0000313" key="5">
    <source>
        <dbReference type="Proteomes" id="UP000780801"/>
    </source>
</evidence>
<dbReference type="InterPro" id="IPR036663">
    <property type="entry name" value="Fumarylacetoacetase_C_sf"/>
</dbReference>
<accession>A0A9P6K9J3</accession>
<comment type="caution">
    <text evidence="4">The sequence shown here is derived from an EMBL/GenBank/DDBJ whole genome shotgun (WGS) entry which is preliminary data.</text>
</comment>
<dbReference type="Pfam" id="PF01557">
    <property type="entry name" value="FAA_hydrolase"/>
    <property type="match status" value="1"/>
</dbReference>
<name>A0A9P6K9J3_9FUNG</name>
<evidence type="ECO:0000313" key="4">
    <source>
        <dbReference type="EMBL" id="KAF9577224.1"/>
    </source>
</evidence>
<dbReference type="SUPFAM" id="SSF56529">
    <property type="entry name" value="FAH"/>
    <property type="match status" value="1"/>
</dbReference>
<dbReference type="AlphaFoldDB" id="A0A9P6K9J3"/>
<comment type="similarity">
    <text evidence="1">Belongs to the FAH family.</text>
</comment>
<dbReference type="GO" id="GO:0050163">
    <property type="term" value="F:oxaloacetate tautomerase activity"/>
    <property type="evidence" value="ECO:0007669"/>
    <property type="project" value="UniProtKB-ARBA"/>
</dbReference>
<dbReference type="GO" id="GO:0006107">
    <property type="term" value="P:oxaloacetate metabolic process"/>
    <property type="evidence" value="ECO:0007669"/>
    <property type="project" value="UniProtKB-ARBA"/>
</dbReference>